<keyword evidence="8" id="KW-0547">Nucleotide-binding</keyword>
<keyword evidence="7 12" id="KW-0812">Transmembrane</keyword>
<comment type="caution">
    <text evidence="14">The sequence shown here is derived from an EMBL/GenBank/DDBJ whole genome shotgun (WGS) entry which is preliminary data.</text>
</comment>
<proteinExistence type="inferred from homology"/>
<feature type="domain" description="Fringe-like glycosyltransferase" evidence="13">
    <location>
        <begin position="177"/>
        <end position="246"/>
    </location>
</feature>
<dbReference type="Proteomes" id="UP001595075">
    <property type="component" value="Unassembled WGS sequence"/>
</dbReference>
<keyword evidence="9" id="KW-0735">Signal-anchor</keyword>
<gene>
    <name evidence="14" type="ORF">VTL71DRAFT_14606</name>
</gene>
<evidence type="ECO:0000256" key="12">
    <source>
        <dbReference type="SAM" id="Phobius"/>
    </source>
</evidence>
<sequence>MSLSKHLRTVSSLAFLRNTRLVRVAAVTISVVFIVFGFFPRQQLHSVELFAQNQCQDTQLADAIVIAVKTGASEASEKIPTLMKTSLRCAKNVFFFSDLEQDIGPYHLHNALVDISPEVKDLDAAFDFYRLQQEAWQRDGNVDSTKGMKYSNSSDNLAAWTLDKYKNTHILEKLWEIAPEKEWYILIDADTYLSWSNLLHWLPSLDSAKKTFLGSVAFMGNTGFAHGGSGTVFSKALMYDYAVIHNGTAARLDSEVHNSCCGDVVVSEVLKEYGNDLINMQPEISGQKPGTIPYLTDYWCQPIITMHHFNARDMRAFYEFENSRENKTVPCTWAELFEVLVKEQIQSMPAMQEDWDNFSSVVDVGSGILTEGAKKSEAHNFETCADTCEANAQCLQYAWDGKDCYWGKAIRLGERSKPEGDKQWRSGWHQTRIEEWISKQPVCDVAKLKNGRKRVHY</sequence>
<feature type="transmembrane region" description="Helical" evidence="12">
    <location>
        <begin position="21"/>
        <end position="39"/>
    </location>
</feature>
<keyword evidence="5" id="KW-0328">Glycosyltransferase</keyword>
<evidence type="ECO:0000256" key="6">
    <source>
        <dbReference type="ARBA" id="ARBA00022679"/>
    </source>
</evidence>
<dbReference type="PANTHER" id="PTHR23033">
    <property type="entry name" value="BETA1,3-GALACTOSYLTRANSFERASE"/>
    <property type="match status" value="1"/>
</dbReference>
<evidence type="ECO:0000256" key="5">
    <source>
        <dbReference type="ARBA" id="ARBA00022676"/>
    </source>
</evidence>
<evidence type="ECO:0000256" key="9">
    <source>
        <dbReference type="ARBA" id="ARBA00022968"/>
    </source>
</evidence>
<evidence type="ECO:0000256" key="3">
    <source>
        <dbReference type="ARBA" id="ARBA00006462"/>
    </source>
</evidence>
<dbReference type="InterPro" id="IPR003378">
    <property type="entry name" value="Fringe-like_glycosylTrfase"/>
</dbReference>
<evidence type="ECO:0000256" key="1">
    <source>
        <dbReference type="ARBA" id="ARBA00004606"/>
    </source>
</evidence>
<comment type="similarity">
    <text evidence="3">Belongs to the glycosyltransferase 31 family. Beta3-Gal-T subfamily.</text>
</comment>
<keyword evidence="6" id="KW-0808">Transferase</keyword>
<reference evidence="14 15" key="1">
    <citation type="journal article" date="2024" name="Commun. Biol.">
        <title>Comparative genomic analysis of thermophilic fungi reveals convergent evolutionary adaptations and gene losses.</title>
        <authorList>
            <person name="Steindorff A.S."/>
            <person name="Aguilar-Pontes M.V."/>
            <person name="Robinson A.J."/>
            <person name="Andreopoulos B."/>
            <person name="LaButti K."/>
            <person name="Kuo A."/>
            <person name="Mondo S."/>
            <person name="Riley R."/>
            <person name="Otillar R."/>
            <person name="Haridas S."/>
            <person name="Lipzen A."/>
            <person name="Grimwood J."/>
            <person name="Schmutz J."/>
            <person name="Clum A."/>
            <person name="Reid I.D."/>
            <person name="Moisan M.C."/>
            <person name="Butler G."/>
            <person name="Nguyen T.T.M."/>
            <person name="Dewar K."/>
            <person name="Conant G."/>
            <person name="Drula E."/>
            <person name="Henrissat B."/>
            <person name="Hansel C."/>
            <person name="Singer S."/>
            <person name="Hutchinson M.I."/>
            <person name="de Vries R.P."/>
            <person name="Natvig D.O."/>
            <person name="Powell A.J."/>
            <person name="Tsang A."/>
            <person name="Grigoriev I.V."/>
        </authorList>
    </citation>
    <scope>NUCLEOTIDE SEQUENCE [LARGE SCALE GENOMIC DNA]</scope>
    <source>
        <strain evidence="14 15">CBS 494.80</strain>
    </source>
</reference>
<dbReference type="Pfam" id="PF02434">
    <property type="entry name" value="Fringe"/>
    <property type="match status" value="1"/>
</dbReference>
<evidence type="ECO:0000259" key="13">
    <source>
        <dbReference type="Pfam" id="PF02434"/>
    </source>
</evidence>
<evidence type="ECO:0000256" key="10">
    <source>
        <dbReference type="ARBA" id="ARBA00022989"/>
    </source>
</evidence>
<dbReference type="PANTHER" id="PTHR23033:SF40">
    <property type="entry name" value="APPLE DOMAIN-CONTAINING PROTEIN"/>
    <property type="match status" value="1"/>
</dbReference>
<evidence type="ECO:0000313" key="15">
    <source>
        <dbReference type="Proteomes" id="UP001595075"/>
    </source>
</evidence>
<dbReference type="Gene3D" id="3.90.550.50">
    <property type="match status" value="1"/>
</dbReference>
<comment type="subcellular location">
    <subcellularLocation>
        <location evidence="1">Membrane</location>
        <topology evidence="1">Single-pass type II membrane protein</topology>
    </subcellularLocation>
</comment>
<evidence type="ECO:0000256" key="7">
    <source>
        <dbReference type="ARBA" id="ARBA00022692"/>
    </source>
</evidence>
<name>A0ABR4CJN1_9HELO</name>
<organism evidence="14 15">
    <name type="scientific">Oculimacula yallundae</name>
    <dbReference type="NCBI Taxonomy" id="86028"/>
    <lineage>
        <taxon>Eukaryota</taxon>
        <taxon>Fungi</taxon>
        <taxon>Dikarya</taxon>
        <taxon>Ascomycota</taxon>
        <taxon>Pezizomycotina</taxon>
        <taxon>Leotiomycetes</taxon>
        <taxon>Helotiales</taxon>
        <taxon>Ploettnerulaceae</taxon>
        <taxon>Oculimacula</taxon>
    </lineage>
</organism>
<keyword evidence="10 12" id="KW-1133">Transmembrane helix</keyword>
<dbReference type="InterPro" id="IPR026050">
    <property type="entry name" value="C1GALT1/C1GALT1_chp1"/>
</dbReference>
<comment type="pathway">
    <text evidence="2">Protein modification; protein glycosylation.</text>
</comment>
<protein>
    <recommendedName>
        <fullName evidence="4">N-acetylgalactosaminide beta-1,3-galactosyltransferase</fullName>
        <ecNumber evidence="4">2.4.1.122</ecNumber>
    </recommendedName>
</protein>
<keyword evidence="15" id="KW-1185">Reference proteome</keyword>
<evidence type="ECO:0000313" key="14">
    <source>
        <dbReference type="EMBL" id="KAL2069927.1"/>
    </source>
</evidence>
<evidence type="ECO:0000256" key="4">
    <source>
        <dbReference type="ARBA" id="ARBA00012557"/>
    </source>
</evidence>
<evidence type="ECO:0000256" key="8">
    <source>
        <dbReference type="ARBA" id="ARBA00022741"/>
    </source>
</evidence>
<keyword evidence="11 12" id="KW-0472">Membrane</keyword>
<accession>A0ABR4CJN1</accession>
<evidence type="ECO:0000256" key="11">
    <source>
        <dbReference type="ARBA" id="ARBA00023136"/>
    </source>
</evidence>
<dbReference type="EMBL" id="JAZHXI010000007">
    <property type="protein sequence ID" value="KAL2069927.1"/>
    <property type="molecule type" value="Genomic_DNA"/>
</dbReference>
<dbReference type="EC" id="2.4.1.122" evidence="4"/>
<evidence type="ECO:0000256" key="2">
    <source>
        <dbReference type="ARBA" id="ARBA00004922"/>
    </source>
</evidence>